<dbReference type="AlphaFoldDB" id="A0A0D0C5I1"/>
<keyword evidence="1" id="KW-0472">Membrane</keyword>
<proteinExistence type="predicted"/>
<evidence type="ECO:0000313" key="3">
    <source>
        <dbReference type="Proteomes" id="UP000053593"/>
    </source>
</evidence>
<feature type="transmembrane region" description="Helical" evidence="1">
    <location>
        <begin position="20"/>
        <end position="42"/>
    </location>
</feature>
<evidence type="ECO:0000256" key="1">
    <source>
        <dbReference type="SAM" id="Phobius"/>
    </source>
</evidence>
<reference evidence="2 3" key="1">
    <citation type="submission" date="2014-04" db="EMBL/GenBank/DDBJ databases">
        <title>Evolutionary Origins and Diversification of the Mycorrhizal Mutualists.</title>
        <authorList>
            <consortium name="DOE Joint Genome Institute"/>
            <consortium name="Mycorrhizal Genomics Consortium"/>
            <person name="Kohler A."/>
            <person name="Kuo A."/>
            <person name="Nagy L.G."/>
            <person name="Floudas D."/>
            <person name="Copeland A."/>
            <person name="Barry K.W."/>
            <person name="Cichocki N."/>
            <person name="Veneault-Fourrey C."/>
            <person name="LaButti K."/>
            <person name="Lindquist E.A."/>
            <person name="Lipzen A."/>
            <person name="Lundell T."/>
            <person name="Morin E."/>
            <person name="Murat C."/>
            <person name="Riley R."/>
            <person name="Ohm R."/>
            <person name="Sun H."/>
            <person name="Tunlid A."/>
            <person name="Henrissat B."/>
            <person name="Grigoriev I.V."/>
            <person name="Hibbett D.S."/>
            <person name="Martin F."/>
        </authorList>
    </citation>
    <scope>NUCLEOTIDE SEQUENCE [LARGE SCALE GENOMIC DNA]</scope>
    <source>
        <strain evidence="2 3">FD-317 M1</strain>
    </source>
</reference>
<accession>A0A0D0C5I1</accession>
<organism evidence="2 3">
    <name type="scientific">Collybiopsis luxurians FD-317 M1</name>
    <dbReference type="NCBI Taxonomy" id="944289"/>
    <lineage>
        <taxon>Eukaryota</taxon>
        <taxon>Fungi</taxon>
        <taxon>Dikarya</taxon>
        <taxon>Basidiomycota</taxon>
        <taxon>Agaricomycotina</taxon>
        <taxon>Agaricomycetes</taxon>
        <taxon>Agaricomycetidae</taxon>
        <taxon>Agaricales</taxon>
        <taxon>Marasmiineae</taxon>
        <taxon>Omphalotaceae</taxon>
        <taxon>Collybiopsis</taxon>
        <taxon>Collybiopsis luxurians</taxon>
    </lineage>
</organism>
<name>A0A0D0C5I1_9AGAR</name>
<dbReference type="Proteomes" id="UP000053593">
    <property type="component" value="Unassembled WGS sequence"/>
</dbReference>
<dbReference type="EMBL" id="KN834833">
    <property type="protein sequence ID" value="KIK53077.1"/>
    <property type="molecule type" value="Genomic_DNA"/>
</dbReference>
<dbReference type="HOGENOM" id="CLU_2654739_0_0_1"/>
<keyword evidence="1" id="KW-0812">Transmembrane</keyword>
<protein>
    <submittedName>
        <fullName evidence="2">Uncharacterized protein</fullName>
    </submittedName>
</protein>
<gene>
    <name evidence="2" type="ORF">GYMLUDRAFT_943712</name>
</gene>
<keyword evidence="1" id="KW-1133">Transmembrane helix</keyword>
<keyword evidence="3" id="KW-1185">Reference proteome</keyword>
<sequence>MISVLKLIVSFRISAHLKVLVSVVLLFCLLDTLICSLSMVLLNKMELCISLNVLFKLICVIKHTVSSLLSALQKLY</sequence>
<evidence type="ECO:0000313" key="2">
    <source>
        <dbReference type="EMBL" id="KIK53077.1"/>
    </source>
</evidence>